<dbReference type="Pfam" id="PF13180">
    <property type="entry name" value="PDZ_2"/>
    <property type="match status" value="1"/>
</dbReference>
<protein>
    <recommendedName>
        <fullName evidence="2">PDZ domain-containing protein</fullName>
    </recommendedName>
</protein>
<evidence type="ECO:0000259" key="2">
    <source>
        <dbReference type="Pfam" id="PF13180"/>
    </source>
</evidence>
<dbReference type="Gene3D" id="2.30.42.10">
    <property type="match status" value="1"/>
</dbReference>
<evidence type="ECO:0000313" key="4">
    <source>
        <dbReference type="Proteomes" id="UP001500657"/>
    </source>
</evidence>
<dbReference type="InterPro" id="IPR001478">
    <property type="entry name" value="PDZ"/>
</dbReference>
<sequence>MRHTLLQGVLVLAAALALPAYAGWSVQQHGTRDKLTWHDTDGQALDLASPQGQGIEIVDIAPAGRDNLRQGDVITAVDGHTVAHVADLLVYTNAHLQASTVLTVHRGHADLKIDLAPGELATLLHPHP</sequence>
<gene>
    <name evidence="3" type="ORF">GCM10009126_04440</name>
</gene>
<dbReference type="SUPFAM" id="SSF50156">
    <property type="entry name" value="PDZ domain-like"/>
    <property type="match status" value="1"/>
</dbReference>
<keyword evidence="4" id="KW-1185">Reference proteome</keyword>
<reference evidence="4" key="1">
    <citation type="journal article" date="2019" name="Int. J. Syst. Evol. Microbiol.">
        <title>The Global Catalogue of Microorganisms (GCM) 10K type strain sequencing project: providing services to taxonomists for standard genome sequencing and annotation.</title>
        <authorList>
            <consortium name="The Broad Institute Genomics Platform"/>
            <consortium name="The Broad Institute Genome Sequencing Center for Infectious Disease"/>
            <person name="Wu L."/>
            <person name="Ma J."/>
        </authorList>
    </citation>
    <scope>NUCLEOTIDE SEQUENCE [LARGE SCALE GENOMIC DNA]</scope>
    <source>
        <strain evidence="4">JCM 16242</strain>
    </source>
</reference>
<comment type="caution">
    <text evidence="3">The sequence shown here is derived from an EMBL/GenBank/DDBJ whole genome shotgun (WGS) entry which is preliminary data.</text>
</comment>
<keyword evidence="1" id="KW-0732">Signal</keyword>
<dbReference type="InterPro" id="IPR036034">
    <property type="entry name" value="PDZ_sf"/>
</dbReference>
<feature type="domain" description="PDZ" evidence="2">
    <location>
        <begin position="56"/>
        <end position="115"/>
    </location>
</feature>
<name>A0ABP3DWG1_9GAMM</name>
<evidence type="ECO:0000256" key="1">
    <source>
        <dbReference type="SAM" id="SignalP"/>
    </source>
</evidence>
<feature type="chain" id="PRO_5046261906" description="PDZ domain-containing protein" evidence="1">
    <location>
        <begin position="23"/>
        <end position="128"/>
    </location>
</feature>
<feature type="signal peptide" evidence="1">
    <location>
        <begin position="1"/>
        <end position="22"/>
    </location>
</feature>
<dbReference type="Proteomes" id="UP001500657">
    <property type="component" value="Unassembled WGS sequence"/>
</dbReference>
<accession>A0ABP3DWG1</accession>
<dbReference type="RefSeq" id="WP_343879711.1">
    <property type="nucleotide sequence ID" value="NZ_BAAAFO010000001.1"/>
</dbReference>
<proteinExistence type="predicted"/>
<organism evidence="3 4">
    <name type="scientific">Rhodanobacter caeni</name>
    <dbReference type="NCBI Taxonomy" id="657654"/>
    <lineage>
        <taxon>Bacteria</taxon>
        <taxon>Pseudomonadati</taxon>
        <taxon>Pseudomonadota</taxon>
        <taxon>Gammaproteobacteria</taxon>
        <taxon>Lysobacterales</taxon>
        <taxon>Rhodanobacteraceae</taxon>
        <taxon>Rhodanobacter</taxon>
    </lineage>
</organism>
<evidence type="ECO:0000313" key="3">
    <source>
        <dbReference type="EMBL" id="GAA0241919.1"/>
    </source>
</evidence>
<dbReference type="EMBL" id="BAAAFO010000001">
    <property type="protein sequence ID" value="GAA0241919.1"/>
    <property type="molecule type" value="Genomic_DNA"/>
</dbReference>